<dbReference type="Proteomes" id="UP000318571">
    <property type="component" value="Chromosome 5"/>
</dbReference>
<dbReference type="AlphaFoldDB" id="A0A553PHB9"/>
<feature type="transmembrane region" description="Helical" evidence="1">
    <location>
        <begin position="65"/>
        <end position="83"/>
    </location>
</feature>
<evidence type="ECO:0000256" key="1">
    <source>
        <dbReference type="SAM" id="Phobius"/>
    </source>
</evidence>
<dbReference type="EMBL" id="VCGU01000004">
    <property type="protein sequence ID" value="TRY77081.1"/>
    <property type="molecule type" value="Genomic_DNA"/>
</dbReference>
<evidence type="ECO:0000313" key="2">
    <source>
        <dbReference type="EMBL" id="TRY77081.1"/>
    </source>
</evidence>
<feature type="non-terminal residue" evidence="2">
    <location>
        <position position="150"/>
    </location>
</feature>
<organism evidence="2 3">
    <name type="scientific">Tigriopus californicus</name>
    <name type="common">Marine copepod</name>
    <dbReference type="NCBI Taxonomy" id="6832"/>
    <lineage>
        <taxon>Eukaryota</taxon>
        <taxon>Metazoa</taxon>
        <taxon>Ecdysozoa</taxon>
        <taxon>Arthropoda</taxon>
        <taxon>Crustacea</taxon>
        <taxon>Multicrustacea</taxon>
        <taxon>Hexanauplia</taxon>
        <taxon>Copepoda</taxon>
        <taxon>Harpacticoida</taxon>
        <taxon>Harpacticidae</taxon>
        <taxon>Tigriopus</taxon>
    </lineage>
</organism>
<protein>
    <submittedName>
        <fullName evidence="2">Uncharacterized protein</fullName>
    </submittedName>
</protein>
<reference evidence="2 3" key="1">
    <citation type="journal article" date="2018" name="Nat. Ecol. Evol.">
        <title>Genomic signatures of mitonuclear coevolution across populations of Tigriopus californicus.</title>
        <authorList>
            <person name="Barreto F.S."/>
            <person name="Watson E.T."/>
            <person name="Lima T.G."/>
            <person name="Willett C.S."/>
            <person name="Edmands S."/>
            <person name="Li W."/>
            <person name="Burton R.S."/>
        </authorList>
    </citation>
    <scope>NUCLEOTIDE SEQUENCE [LARGE SCALE GENOMIC DNA]</scope>
    <source>
        <strain evidence="2 3">San Diego</strain>
    </source>
</reference>
<proteinExistence type="predicted"/>
<gene>
    <name evidence="2" type="ORF">TCAL_15959</name>
</gene>
<keyword evidence="1" id="KW-0812">Transmembrane</keyword>
<keyword evidence="1" id="KW-0472">Membrane</keyword>
<keyword evidence="3" id="KW-1185">Reference proteome</keyword>
<sequence length="150" mass="17180">DQGYSTVDFLCMMGMFVPHTFALVKQNANLLGPLQEWNELNRYFGKILSQADVSSCYKQLGKGRALVLMLFVLMNILSMVMNFEVLKNVLPLAWLIPMVVGNAITTLLSYYPLTLFLIFAILNHYLLLFKKVLNHYNQRIHIFLTMTSGP</sequence>
<comment type="caution">
    <text evidence="2">The sequence shown here is derived from an EMBL/GenBank/DDBJ whole genome shotgun (WGS) entry which is preliminary data.</text>
</comment>
<accession>A0A553PHB9</accession>
<feature type="non-terminal residue" evidence="2">
    <location>
        <position position="1"/>
    </location>
</feature>
<keyword evidence="1" id="KW-1133">Transmembrane helix</keyword>
<evidence type="ECO:0000313" key="3">
    <source>
        <dbReference type="Proteomes" id="UP000318571"/>
    </source>
</evidence>
<name>A0A553PHB9_TIGCA</name>
<feature type="transmembrane region" description="Helical" evidence="1">
    <location>
        <begin position="103"/>
        <end position="129"/>
    </location>
</feature>